<dbReference type="Pfam" id="PF02204">
    <property type="entry name" value="VPS9"/>
    <property type="match status" value="1"/>
</dbReference>
<dbReference type="GO" id="GO:0005085">
    <property type="term" value="F:guanyl-nucleotide exchange factor activity"/>
    <property type="evidence" value="ECO:0007669"/>
    <property type="project" value="InterPro"/>
</dbReference>
<dbReference type="Pfam" id="PF23268">
    <property type="entry name" value="RIN1"/>
    <property type="match status" value="1"/>
</dbReference>
<sequence>MEFCRWSLELGFVALALSHWSLSHLAFVDLAFVALAFVALAFVALAFVALAFVALAFVALAFVALAFVALAFVALAFVALAFVALAFVALAFVALAFVALAGSVVARSYGRFPTEALVDSPLKLPAVSRDAVSLYNLMERWSGGGGKSGHHDVVHLHRVELLAEQLLIMQEAPHRGSQRAYSVLDRLLVTHPVWLQLSLNQDSALYILLREPVGTFLVRKCSSSQRKVLCLRVTADKSASSVKECFICEEDSTFALESSALSFPDLCRLVAFYCVSRDVLPFPLQLPEAIAKATTHRQLEAISHMGQDFWSVPSASEIQNGPVDLVASTSGSQAQTQDRCTLLSRGRQGKLCFINPLFLQLEVSKPQLVNHSASNKRHRFKRSMRLRLSESSMNLSLEGVGSYSPSSSGDQPGESERLQKAGTNPQRRVHPGAGVLRRTPAVSPGSAEEEDMMSVYVPQVEEFPQPQPSARAKESGIEVAVLSLERRPAPSLAELDSSSSFSSMDEDNDSDSDPESMTQAQTNIYQRPPLVRSRGRGGLHRMSEAFVCFFAPDKRLTRLVEELSRDRRSTFGGMVQDFLLAQREVLKSLTSTSSSSSSSSRVTSVQLLQGLRLFLSQAKCCLLDSGELEPPIETLVPENEKDLALERAMFSCVLRPLRSHLEKALVELHNQDGTCQRLTKNLLHLKGDAAMERLGVRTGVPDSRGVERVKQKLVLMQRTHSPIDKVLLLLQVCKCVHKAMGSLHGQEVSWDDFLPSLSYVIVECNRPHILIEVEYMMELLEPSWLGGEGGYYLTSVYASLCLIQSLDREQPFSGCLTPEAQEALKEWSCRRSREAQRQKENQQSQRCVRILFQDGERSAVRTLQWRAGETSQALAQLCASTFGVSDPQQYTLYWRSGGEMRALPPQAQPQDLASHSEGGPSLSYLRTDHDFSKMRRLTRGGAVDLSESVCEE</sequence>
<dbReference type="Proteomes" id="UP000298787">
    <property type="component" value="Chromosome 24"/>
</dbReference>
<evidence type="ECO:0000256" key="4">
    <source>
        <dbReference type="SAM" id="Phobius"/>
    </source>
</evidence>
<evidence type="ECO:0000259" key="6">
    <source>
        <dbReference type="PROSITE" id="PS51205"/>
    </source>
</evidence>
<dbReference type="STRING" id="240159.A0A4U5VW69"/>
<keyword evidence="1" id="KW-0343">GTPase activation</keyword>
<dbReference type="InterPro" id="IPR000980">
    <property type="entry name" value="SH2"/>
</dbReference>
<evidence type="ECO:0000256" key="2">
    <source>
        <dbReference type="PROSITE-ProRule" id="PRU00191"/>
    </source>
</evidence>
<dbReference type="EMBL" id="CM014101">
    <property type="protein sequence ID" value="TKS93046.1"/>
    <property type="molecule type" value="Genomic_DNA"/>
</dbReference>
<protein>
    <submittedName>
        <fullName evidence="7">Ras and</fullName>
    </submittedName>
</protein>
<dbReference type="Gene3D" id="3.30.505.10">
    <property type="entry name" value="SH2 domain"/>
    <property type="match status" value="1"/>
</dbReference>
<dbReference type="Gene3D" id="1.20.1050.80">
    <property type="entry name" value="VPS9 domain"/>
    <property type="match status" value="1"/>
</dbReference>
<dbReference type="PANTHER" id="PTHR23101:SF127">
    <property type="entry name" value="RAS AND RAB INTERACTOR 1-RELATED"/>
    <property type="match status" value="1"/>
</dbReference>
<dbReference type="PROSITE" id="PS51205">
    <property type="entry name" value="VPS9"/>
    <property type="match status" value="1"/>
</dbReference>
<evidence type="ECO:0000259" key="5">
    <source>
        <dbReference type="PROSITE" id="PS50001"/>
    </source>
</evidence>
<feature type="region of interest" description="Disordered" evidence="3">
    <location>
        <begin position="905"/>
        <end position="927"/>
    </location>
</feature>
<reference evidence="7 8" key="1">
    <citation type="submission" date="2019-01" db="EMBL/GenBank/DDBJ databases">
        <title>Genome Assembly of Collichthys lucidus.</title>
        <authorList>
            <person name="Cai M."/>
            <person name="Xiao S."/>
        </authorList>
    </citation>
    <scope>NUCLEOTIDE SEQUENCE [LARGE SCALE GENOMIC DNA]</scope>
    <source>
        <strain evidence="7">JT15FE1705JMU</strain>
        <tissue evidence="7">Muscle</tissue>
    </source>
</reference>
<dbReference type="InterPro" id="IPR037191">
    <property type="entry name" value="VPS9_dom_sf"/>
</dbReference>
<dbReference type="PANTHER" id="PTHR23101">
    <property type="entry name" value="RAB GDP/GTP EXCHANGE FACTOR"/>
    <property type="match status" value="1"/>
</dbReference>
<evidence type="ECO:0000256" key="3">
    <source>
        <dbReference type="SAM" id="MobiDB-lite"/>
    </source>
</evidence>
<keyword evidence="4" id="KW-0472">Membrane</keyword>
<feature type="region of interest" description="Disordered" evidence="3">
    <location>
        <begin position="397"/>
        <end position="450"/>
    </location>
</feature>
<name>A0A4U5VW69_COLLU</name>
<proteinExistence type="predicted"/>
<dbReference type="InterPro" id="IPR036860">
    <property type="entry name" value="SH2_dom_sf"/>
</dbReference>
<dbReference type="GO" id="GO:0030139">
    <property type="term" value="C:endocytic vesicle"/>
    <property type="evidence" value="ECO:0007669"/>
    <property type="project" value="TreeGrafter"/>
</dbReference>
<organism evidence="7 8">
    <name type="scientific">Collichthys lucidus</name>
    <name type="common">Big head croaker</name>
    <name type="synonym">Sciaena lucida</name>
    <dbReference type="NCBI Taxonomy" id="240159"/>
    <lineage>
        <taxon>Eukaryota</taxon>
        <taxon>Metazoa</taxon>
        <taxon>Chordata</taxon>
        <taxon>Craniata</taxon>
        <taxon>Vertebrata</taxon>
        <taxon>Euteleostomi</taxon>
        <taxon>Actinopterygii</taxon>
        <taxon>Neopterygii</taxon>
        <taxon>Teleostei</taxon>
        <taxon>Neoteleostei</taxon>
        <taxon>Acanthomorphata</taxon>
        <taxon>Eupercaria</taxon>
        <taxon>Sciaenidae</taxon>
        <taxon>Collichthys</taxon>
    </lineage>
</organism>
<dbReference type="AlphaFoldDB" id="A0A4U5VW69"/>
<dbReference type="SUPFAM" id="SSF55550">
    <property type="entry name" value="SH2 domain"/>
    <property type="match status" value="1"/>
</dbReference>
<accession>A0A4U5VW69</accession>
<evidence type="ECO:0000256" key="1">
    <source>
        <dbReference type="ARBA" id="ARBA00022468"/>
    </source>
</evidence>
<dbReference type="GO" id="GO:0031267">
    <property type="term" value="F:small GTPase binding"/>
    <property type="evidence" value="ECO:0007669"/>
    <property type="project" value="TreeGrafter"/>
</dbReference>
<keyword evidence="8" id="KW-1185">Reference proteome</keyword>
<dbReference type="SMART" id="SM00167">
    <property type="entry name" value="VPS9"/>
    <property type="match status" value="1"/>
</dbReference>
<dbReference type="GO" id="GO:0005829">
    <property type="term" value="C:cytosol"/>
    <property type="evidence" value="ECO:0007669"/>
    <property type="project" value="TreeGrafter"/>
</dbReference>
<evidence type="ECO:0000313" key="8">
    <source>
        <dbReference type="Proteomes" id="UP000298787"/>
    </source>
</evidence>
<dbReference type="InterPro" id="IPR003123">
    <property type="entry name" value="VPS9"/>
</dbReference>
<feature type="domain" description="SH2" evidence="5">
    <location>
        <begin position="194"/>
        <end position="288"/>
    </location>
</feature>
<feature type="transmembrane region" description="Helical" evidence="4">
    <location>
        <begin position="35"/>
        <end position="68"/>
    </location>
</feature>
<keyword evidence="4" id="KW-0812">Transmembrane</keyword>
<feature type="domain" description="VPS9" evidence="6">
    <location>
        <begin position="672"/>
        <end position="812"/>
    </location>
</feature>
<evidence type="ECO:0000313" key="7">
    <source>
        <dbReference type="EMBL" id="TKS93046.1"/>
    </source>
</evidence>
<keyword evidence="4" id="KW-1133">Transmembrane helix</keyword>
<dbReference type="InterPro" id="IPR045046">
    <property type="entry name" value="Vps9-like"/>
</dbReference>
<feature type="region of interest" description="Disordered" evidence="3">
    <location>
        <begin position="490"/>
        <end position="536"/>
    </location>
</feature>
<dbReference type="PROSITE" id="PS50001">
    <property type="entry name" value="SH2"/>
    <property type="match status" value="1"/>
</dbReference>
<dbReference type="GO" id="GO:0016192">
    <property type="term" value="P:vesicle-mediated transport"/>
    <property type="evidence" value="ECO:0007669"/>
    <property type="project" value="InterPro"/>
</dbReference>
<feature type="transmembrane region" description="Helical" evidence="4">
    <location>
        <begin position="75"/>
        <end position="101"/>
    </location>
</feature>
<gene>
    <name evidence="7" type="ORF">D9C73_026967</name>
</gene>
<keyword evidence="2" id="KW-0727">SH2 domain</keyword>
<dbReference type="SMART" id="SM00252">
    <property type="entry name" value="SH2"/>
    <property type="match status" value="1"/>
</dbReference>
<feature type="compositionally biased region" description="Acidic residues" evidence="3">
    <location>
        <begin position="504"/>
        <end position="514"/>
    </location>
</feature>
<dbReference type="GO" id="GO:0005096">
    <property type="term" value="F:GTPase activator activity"/>
    <property type="evidence" value="ECO:0007669"/>
    <property type="project" value="UniProtKB-KW"/>
</dbReference>
<dbReference type="SUPFAM" id="SSF109993">
    <property type="entry name" value="VPS9 domain"/>
    <property type="match status" value="1"/>
</dbReference>